<evidence type="ECO:0000313" key="3">
    <source>
        <dbReference type="EMBL" id="RFD20530.1"/>
    </source>
</evidence>
<name>A0A371Z215_9PROT</name>
<dbReference type="SUPFAM" id="SSF52402">
    <property type="entry name" value="Adenine nucleotide alpha hydrolases-like"/>
    <property type="match status" value="2"/>
</dbReference>
<comment type="caution">
    <text evidence="3">The sequence shown here is derived from an EMBL/GenBank/DDBJ whole genome shotgun (WGS) entry which is preliminary data.</text>
</comment>
<dbReference type="PRINTS" id="PR01438">
    <property type="entry name" value="UNVRSLSTRESS"/>
</dbReference>
<dbReference type="Gene3D" id="3.40.50.12370">
    <property type="match status" value="1"/>
</dbReference>
<proteinExistence type="inferred from homology"/>
<dbReference type="InterPro" id="IPR006015">
    <property type="entry name" value="Universal_stress_UspA"/>
</dbReference>
<dbReference type="InterPro" id="IPR006016">
    <property type="entry name" value="UspA"/>
</dbReference>
<feature type="domain" description="UspA" evidence="2">
    <location>
        <begin position="236"/>
        <end position="292"/>
    </location>
</feature>
<dbReference type="Proteomes" id="UP000262371">
    <property type="component" value="Unassembled WGS sequence"/>
</dbReference>
<dbReference type="OrthoDB" id="9804721at2"/>
<dbReference type="PANTHER" id="PTHR46268">
    <property type="entry name" value="STRESS RESPONSE PROTEIN NHAX"/>
    <property type="match status" value="1"/>
</dbReference>
<dbReference type="EMBL" id="QUWV01000041">
    <property type="protein sequence ID" value="RFD20530.1"/>
    <property type="molecule type" value="Genomic_DNA"/>
</dbReference>
<dbReference type="AlphaFoldDB" id="A0A371Z215"/>
<dbReference type="CDD" id="cd00293">
    <property type="entry name" value="USP-like"/>
    <property type="match status" value="1"/>
</dbReference>
<protein>
    <submittedName>
        <fullName evidence="3">Universal stress protein</fullName>
    </submittedName>
</protein>
<dbReference type="PANTHER" id="PTHR46268:SF15">
    <property type="entry name" value="UNIVERSAL STRESS PROTEIN HP_0031"/>
    <property type="match status" value="1"/>
</dbReference>
<keyword evidence="4" id="KW-1185">Reference proteome</keyword>
<comment type="similarity">
    <text evidence="1">Belongs to the universal stress protein A family.</text>
</comment>
<sequence length="294" mass="31403">MCVRSILLPLGSTNHAESALEVGGQIARMFDAHLAVLHVGTDMQEIGPLMGEGLSGAMMEDMISAALKESATHLKAVRRMFHDFTRRAHIPVLSGNAPSVLPDAPRGPTASFITHKGHTRSVVAFQARMSDIVVVRQPDPEGDVASSDTLHAVLFESGRGVIIVPPDAPASIGQRICIGWNGTCEAASAVHHAMPLLRRAEAVQILFSPAYQRPGPEARDVAAYLALHGVNATIHKFGSDYRPVGEDMMAAAHAFGADMVVMGAYSHSRLRQMILGGVTRHVLENSTIAALMSR</sequence>
<evidence type="ECO:0000313" key="4">
    <source>
        <dbReference type="Proteomes" id="UP000262371"/>
    </source>
</evidence>
<organism evidence="3 4">
    <name type="scientific">Komagataeibacter melaceti</name>
    <dbReference type="NCBI Taxonomy" id="2766577"/>
    <lineage>
        <taxon>Bacteria</taxon>
        <taxon>Pseudomonadati</taxon>
        <taxon>Pseudomonadota</taxon>
        <taxon>Alphaproteobacteria</taxon>
        <taxon>Acetobacterales</taxon>
        <taxon>Acetobacteraceae</taxon>
        <taxon>Komagataeibacter</taxon>
    </lineage>
</organism>
<dbReference type="RefSeq" id="WP_116702429.1">
    <property type="nucleotide sequence ID" value="NZ_QUWV01000041.1"/>
</dbReference>
<accession>A0A371Z215</accession>
<reference evidence="3 4" key="1">
    <citation type="submission" date="2018-08" db="EMBL/GenBank/DDBJ databases">
        <title>Komagataeibacter sp. AV 382.</title>
        <authorList>
            <person name="Skraban J."/>
            <person name="Trcek J."/>
        </authorList>
    </citation>
    <scope>NUCLEOTIDE SEQUENCE [LARGE SCALE GENOMIC DNA]</scope>
    <source>
        <strain evidence="3 4">AV 382</strain>
    </source>
</reference>
<evidence type="ECO:0000256" key="1">
    <source>
        <dbReference type="ARBA" id="ARBA00008791"/>
    </source>
</evidence>
<dbReference type="Pfam" id="PF00582">
    <property type="entry name" value="Usp"/>
    <property type="match status" value="1"/>
</dbReference>
<gene>
    <name evidence="3" type="ORF">DY926_05430</name>
</gene>
<evidence type="ECO:0000259" key="2">
    <source>
        <dbReference type="Pfam" id="PF00582"/>
    </source>
</evidence>